<keyword evidence="1" id="KW-1133">Transmembrane helix</keyword>
<evidence type="ECO:0000313" key="3">
    <source>
        <dbReference type="EMBL" id="MER5172468.1"/>
    </source>
</evidence>
<evidence type="ECO:0000259" key="2">
    <source>
        <dbReference type="Pfam" id="PF06724"/>
    </source>
</evidence>
<feature type="domain" description="DUF1206" evidence="2">
    <location>
        <begin position="188"/>
        <end position="257"/>
    </location>
</feature>
<proteinExistence type="predicted"/>
<feature type="transmembrane region" description="Helical" evidence="1">
    <location>
        <begin position="101"/>
        <end position="123"/>
    </location>
</feature>
<evidence type="ECO:0000256" key="1">
    <source>
        <dbReference type="SAM" id="Phobius"/>
    </source>
</evidence>
<reference evidence="3 4" key="1">
    <citation type="submission" date="2024-06" db="EMBL/GenBank/DDBJ databases">
        <title>Thioclava kandeliae sp. nov. from a rhizosphere soil sample of Kandelia candel in a mangrove.</title>
        <authorList>
            <person name="Mu T."/>
        </authorList>
    </citation>
    <scope>NUCLEOTIDE SEQUENCE [LARGE SCALE GENOMIC DNA]</scope>
    <source>
        <strain evidence="3 4">CPCC 100088</strain>
    </source>
</reference>
<feature type="transmembrane region" description="Helical" evidence="1">
    <location>
        <begin position="143"/>
        <end position="162"/>
    </location>
</feature>
<keyword evidence="1" id="KW-0812">Transmembrane</keyword>
<feature type="transmembrane region" description="Helical" evidence="1">
    <location>
        <begin position="60"/>
        <end position="80"/>
    </location>
</feature>
<keyword evidence="1" id="KW-0472">Membrane</keyword>
<dbReference type="Pfam" id="PF06724">
    <property type="entry name" value="DUF1206"/>
    <property type="match status" value="3"/>
</dbReference>
<dbReference type="Proteomes" id="UP001438953">
    <property type="component" value="Unassembled WGS sequence"/>
</dbReference>
<dbReference type="InterPro" id="IPR009597">
    <property type="entry name" value="DUF1206"/>
</dbReference>
<accession>A0ABV1SHU5</accession>
<gene>
    <name evidence="3" type="ORF">VSX56_11845</name>
</gene>
<feature type="domain" description="DUF1206" evidence="2">
    <location>
        <begin position="101"/>
        <end position="166"/>
    </location>
</feature>
<feature type="domain" description="DUF1206" evidence="2">
    <location>
        <begin position="20"/>
        <end position="86"/>
    </location>
</feature>
<sequence length="278" mass="29264">MSRHSHDPDDFAWSVPVMRAGYAGRGLVYLAVGATSLWSILHGGEAEGTKETMQHLSGMLGNAVLVLIALGMLAYAIWRVTDAVWDLEDYGTKLKGLAARVGLAVSGLIHLGIGGVAVLALLARSGSGSGQMVSTVMGMPMGRLAVGLVGVAVIGAAVYYLMKGIRASYRGRLRANAVTTHANLILQLGLVAQGVVLMIAGGLIAYAAYAYAPEAAGGMDRAFEWLRAHPFGQWLCGTISAGLLAFALFCFVNALYRIVPRASEKDVETLARKLKSMA</sequence>
<evidence type="ECO:0000313" key="4">
    <source>
        <dbReference type="Proteomes" id="UP001438953"/>
    </source>
</evidence>
<organism evidence="3 4">
    <name type="scientific">Thioclava kandeliae</name>
    <dbReference type="NCBI Taxonomy" id="3070818"/>
    <lineage>
        <taxon>Bacteria</taxon>
        <taxon>Pseudomonadati</taxon>
        <taxon>Pseudomonadota</taxon>
        <taxon>Alphaproteobacteria</taxon>
        <taxon>Rhodobacterales</taxon>
        <taxon>Paracoccaceae</taxon>
        <taxon>Thioclava</taxon>
    </lineage>
</organism>
<comment type="caution">
    <text evidence="3">The sequence shown here is derived from an EMBL/GenBank/DDBJ whole genome shotgun (WGS) entry which is preliminary data.</text>
</comment>
<feature type="transmembrane region" description="Helical" evidence="1">
    <location>
        <begin position="231"/>
        <end position="256"/>
    </location>
</feature>
<keyword evidence="4" id="KW-1185">Reference proteome</keyword>
<feature type="transmembrane region" description="Helical" evidence="1">
    <location>
        <begin position="20"/>
        <end position="40"/>
    </location>
</feature>
<name>A0ABV1SHU5_9RHOB</name>
<dbReference type="RefSeq" id="WP_350937318.1">
    <property type="nucleotide sequence ID" value="NZ_JAYWLC010000008.1"/>
</dbReference>
<dbReference type="EMBL" id="JAYWLC010000008">
    <property type="protein sequence ID" value="MER5172468.1"/>
    <property type="molecule type" value="Genomic_DNA"/>
</dbReference>
<feature type="transmembrane region" description="Helical" evidence="1">
    <location>
        <begin position="183"/>
        <end position="211"/>
    </location>
</feature>
<protein>
    <submittedName>
        <fullName evidence="3">DUF1206 domain-containing protein</fullName>
    </submittedName>
</protein>